<dbReference type="Proteomes" id="UP000078544">
    <property type="component" value="Unassembled WGS sequence"/>
</dbReference>
<comment type="caution">
    <text evidence="1">The sequence shown here is derived from an EMBL/GenBank/DDBJ whole genome shotgun (WGS) entry which is preliminary data.</text>
</comment>
<organism evidence="1 2">
    <name type="scientific">Moelleriella libera RCEF 2490</name>
    <dbReference type="NCBI Taxonomy" id="1081109"/>
    <lineage>
        <taxon>Eukaryota</taxon>
        <taxon>Fungi</taxon>
        <taxon>Dikarya</taxon>
        <taxon>Ascomycota</taxon>
        <taxon>Pezizomycotina</taxon>
        <taxon>Sordariomycetes</taxon>
        <taxon>Hypocreomycetidae</taxon>
        <taxon>Hypocreales</taxon>
        <taxon>Clavicipitaceae</taxon>
        <taxon>Moelleriella</taxon>
    </lineage>
</organism>
<keyword evidence="2" id="KW-1185">Reference proteome</keyword>
<name>A0A167XD65_9HYPO</name>
<evidence type="ECO:0000313" key="1">
    <source>
        <dbReference type="EMBL" id="KZZ89936.1"/>
    </source>
</evidence>
<dbReference type="AlphaFoldDB" id="A0A167XD65"/>
<evidence type="ECO:0000313" key="2">
    <source>
        <dbReference type="Proteomes" id="UP000078544"/>
    </source>
</evidence>
<protein>
    <submittedName>
        <fullName evidence="1">Uncharacterized protein</fullName>
    </submittedName>
</protein>
<sequence>MQCSSPIPSLPDDLIFVRGVRLSNEFLKKAENIGIGTLRRPSLPHGVFMMSVFIMGSAEYAPTMFAEGGISSTDQLRKSPPFRRSYHGHTEGMHRVKNWVKRSQTPGKLRLFALYVPRTVRLRKHLSGVAESTKFQIARPAERR</sequence>
<gene>
    <name evidence="1" type="ORF">AAL_07444</name>
</gene>
<dbReference type="EMBL" id="AZGY01000023">
    <property type="protein sequence ID" value="KZZ89936.1"/>
    <property type="molecule type" value="Genomic_DNA"/>
</dbReference>
<accession>A0A167XD65</accession>
<proteinExistence type="predicted"/>
<reference evidence="1 2" key="1">
    <citation type="journal article" date="2016" name="Genome Biol. Evol.">
        <title>Divergent and convergent evolution of fungal pathogenicity.</title>
        <authorList>
            <person name="Shang Y."/>
            <person name="Xiao G."/>
            <person name="Zheng P."/>
            <person name="Cen K."/>
            <person name="Zhan S."/>
            <person name="Wang C."/>
        </authorList>
    </citation>
    <scope>NUCLEOTIDE SEQUENCE [LARGE SCALE GENOMIC DNA]</scope>
    <source>
        <strain evidence="1 2">RCEF 2490</strain>
    </source>
</reference>